<organism evidence="1 2">
    <name type="scientific">Zalaria obscura</name>
    <dbReference type="NCBI Taxonomy" id="2024903"/>
    <lineage>
        <taxon>Eukaryota</taxon>
        <taxon>Fungi</taxon>
        <taxon>Dikarya</taxon>
        <taxon>Ascomycota</taxon>
        <taxon>Pezizomycotina</taxon>
        <taxon>Dothideomycetes</taxon>
        <taxon>Dothideomycetidae</taxon>
        <taxon>Dothideales</taxon>
        <taxon>Zalariaceae</taxon>
        <taxon>Zalaria</taxon>
    </lineage>
</organism>
<gene>
    <name evidence="1" type="primary">MRP10</name>
    <name evidence="1" type="ORF">M8818_001930</name>
</gene>
<evidence type="ECO:0000313" key="1">
    <source>
        <dbReference type="EMBL" id="KAK8215309.1"/>
    </source>
</evidence>
<keyword evidence="2" id="KW-1185">Reference proteome</keyword>
<protein>
    <submittedName>
        <fullName evidence="1">40S ribosomal protein mrp10</fullName>
    </submittedName>
</protein>
<keyword evidence="1" id="KW-0687">Ribonucleoprotein</keyword>
<sequence length="99" mass="10969">MVVKNTQAVTRAAAPRLPPLPKLRVRRPDQANANPCIGMMSSVLGCWASSGYTTQGCAALEQQLRACMDAPRPKQQKKSTINYHLSRLYPQIIGPHKRK</sequence>
<accession>A0ACC3SJ15</accession>
<reference evidence="1" key="1">
    <citation type="submission" date="2024-02" db="EMBL/GenBank/DDBJ databases">
        <title>Metagenome Assembled Genome of Zalaria obscura JY119.</title>
        <authorList>
            <person name="Vighnesh L."/>
            <person name="Jagadeeshwari U."/>
            <person name="Venkata Ramana C."/>
            <person name="Sasikala C."/>
        </authorList>
    </citation>
    <scope>NUCLEOTIDE SEQUENCE</scope>
    <source>
        <strain evidence="1">JY119</strain>
    </source>
</reference>
<comment type="caution">
    <text evidence="1">The sequence shown here is derived from an EMBL/GenBank/DDBJ whole genome shotgun (WGS) entry which is preliminary data.</text>
</comment>
<dbReference type="Proteomes" id="UP001320706">
    <property type="component" value="Unassembled WGS sequence"/>
</dbReference>
<name>A0ACC3SJ15_9PEZI</name>
<proteinExistence type="predicted"/>
<evidence type="ECO:0000313" key="2">
    <source>
        <dbReference type="Proteomes" id="UP001320706"/>
    </source>
</evidence>
<keyword evidence="1" id="KW-0689">Ribosomal protein</keyword>
<dbReference type="EMBL" id="JAMKPW020000008">
    <property type="protein sequence ID" value="KAK8215309.1"/>
    <property type="molecule type" value="Genomic_DNA"/>
</dbReference>